<feature type="compositionally biased region" description="Polar residues" evidence="1">
    <location>
        <begin position="389"/>
        <end position="402"/>
    </location>
</feature>
<evidence type="ECO:0000256" key="1">
    <source>
        <dbReference type="SAM" id="MobiDB-lite"/>
    </source>
</evidence>
<name>A0AAW0G8S9_9APHY</name>
<feature type="compositionally biased region" description="Low complexity" evidence="1">
    <location>
        <begin position="353"/>
        <end position="379"/>
    </location>
</feature>
<proteinExistence type="predicted"/>
<gene>
    <name evidence="2" type="ORF">QCA50_010822</name>
</gene>
<sequence length="513" mass="56566">MQPGYLRSNLKIDIIQRSKKSAPPSSYVSVTGTENVQPPGNISSFHSEDMEIRIQSPSVKVDQGRDFVSRSLPVFCDHDKICGTLHLASKLAGAPGRLTITMEGTFTYISSKIGDESDPTGASLSHKPRHVFFTSTIMHPTGETGSPLSATASSIRDAFVASVRPRLGRLDRRPSLQDLSASQRHRQTYPFSFEVPPPSRPGEEMPPTFSSVVMMDSESRGRNSVERAEVEYKIVAHWESTSSTEPDRRLEAPILFQPDTDFQSLDGLSSAPETWLEIPLRSDRPIRFTCAITLPVPSTFPRSASIPYFVVFTTNPRDPALCREIAVDATIAISLLRQVTIKTGRPSPPPSLHSPSLHSPTVSFSSSNTSDESDTSSNPGKKLLRRVAKSSQILSSGHTSAESLKRRNLPPRKDKPLPDLPPNPGILDTRTLHTDMSLGFPKRPRNRVDSDPSNPPLDTHNAMPDGLYKGHMQLNKSMLPSIDWAGLSVKYFLEVSVLFGQDELRARVPVRIF</sequence>
<accession>A0AAW0G8S9</accession>
<keyword evidence="3" id="KW-1185">Reference proteome</keyword>
<dbReference type="AlphaFoldDB" id="A0AAW0G8S9"/>
<protein>
    <recommendedName>
        <fullName evidence="4">Arrestin-like N-terminal domain-containing protein</fullName>
    </recommendedName>
</protein>
<reference evidence="2 3" key="1">
    <citation type="submission" date="2022-09" db="EMBL/GenBank/DDBJ databases">
        <authorList>
            <person name="Palmer J.M."/>
        </authorList>
    </citation>
    <scope>NUCLEOTIDE SEQUENCE [LARGE SCALE GENOMIC DNA]</scope>
    <source>
        <strain evidence="2 3">DSM 7382</strain>
    </source>
</reference>
<feature type="region of interest" description="Disordered" evidence="1">
    <location>
        <begin position="342"/>
        <end position="432"/>
    </location>
</feature>
<organism evidence="2 3">
    <name type="scientific">Cerrena zonata</name>
    <dbReference type="NCBI Taxonomy" id="2478898"/>
    <lineage>
        <taxon>Eukaryota</taxon>
        <taxon>Fungi</taxon>
        <taxon>Dikarya</taxon>
        <taxon>Basidiomycota</taxon>
        <taxon>Agaricomycotina</taxon>
        <taxon>Agaricomycetes</taxon>
        <taxon>Polyporales</taxon>
        <taxon>Cerrenaceae</taxon>
        <taxon>Cerrena</taxon>
    </lineage>
</organism>
<evidence type="ECO:0000313" key="3">
    <source>
        <dbReference type="Proteomes" id="UP001385951"/>
    </source>
</evidence>
<evidence type="ECO:0000313" key="2">
    <source>
        <dbReference type="EMBL" id="KAK7686011.1"/>
    </source>
</evidence>
<evidence type="ECO:0008006" key="4">
    <source>
        <dbReference type="Google" id="ProtNLM"/>
    </source>
</evidence>
<dbReference type="Proteomes" id="UP001385951">
    <property type="component" value="Unassembled WGS sequence"/>
</dbReference>
<feature type="region of interest" description="Disordered" evidence="1">
    <location>
        <begin position="22"/>
        <end position="44"/>
    </location>
</feature>
<feature type="region of interest" description="Disordered" evidence="1">
    <location>
        <begin position="438"/>
        <end position="457"/>
    </location>
</feature>
<comment type="caution">
    <text evidence="2">The sequence shown here is derived from an EMBL/GenBank/DDBJ whole genome shotgun (WGS) entry which is preliminary data.</text>
</comment>
<dbReference type="EMBL" id="JASBNA010000018">
    <property type="protein sequence ID" value="KAK7686011.1"/>
    <property type="molecule type" value="Genomic_DNA"/>
</dbReference>
<feature type="compositionally biased region" description="Polar residues" evidence="1">
    <location>
        <begin position="23"/>
        <end position="44"/>
    </location>
</feature>